<reference evidence="6" key="1">
    <citation type="journal article" date="2023" name="DNA Res.">
        <title>Chromosome-level genome assembly of Phrynocephalus forsythii using third-generation DNA sequencing and Hi-C analysis.</title>
        <authorList>
            <person name="Qi Y."/>
            <person name="Zhao W."/>
            <person name="Zhao Y."/>
            <person name="Niu C."/>
            <person name="Cao S."/>
            <person name="Zhang Y."/>
        </authorList>
    </citation>
    <scope>NUCLEOTIDE SEQUENCE</scope>
    <source>
        <tissue evidence="6">Muscle</tissue>
    </source>
</reference>
<dbReference type="PROSITE" id="PS50009">
    <property type="entry name" value="RASGEF_CAT"/>
    <property type="match status" value="1"/>
</dbReference>
<dbReference type="FunFam" id="3.10.20.90:FF:000042">
    <property type="entry name" value="Ral guanine nucleotide dissociation stimulator isoform 1"/>
    <property type="match status" value="1"/>
</dbReference>
<dbReference type="SUPFAM" id="SSF48366">
    <property type="entry name" value="Ras GEF"/>
    <property type="match status" value="1"/>
</dbReference>
<evidence type="ECO:0000256" key="2">
    <source>
        <dbReference type="PROSITE-ProRule" id="PRU00168"/>
    </source>
</evidence>
<dbReference type="Proteomes" id="UP001142489">
    <property type="component" value="Unassembled WGS sequence"/>
</dbReference>
<dbReference type="InterPro" id="IPR019804">
    <property type="entry name" value="Ras_G-nucl-exch_fac_CS"/>
</dbReference>
<dbReference type="InterPro" id="IPR029071">
    <property type="entry name" value="Ubiquitin-like_domsf"/>
</dbReference>
<feature type="domain" description="Ras-GEF" evidence="3">
    <location>
        <begin position="228"/>
        <end position="497"/>
    </location>
</feature>
<dbReference type="CDD" id="cd00155">
    <property type="entry name" value="RasGEF"/>
    <property type="match status" value="1"/>
</dbReference>
<dbReference type="Gene3D" id="1.20.870.10">
    <property type="entry name" value="Son of sevenless (SoS) protein Chain: S domain 1"/>
    <property type="match status" value="1"/>
</dbReference>
<dbReference type="GO" id="GO:0007265">
    <property type="term" value="P:Ras protein signal transduction"/>
    <property type="evidence" value="ECO:0007669"/>
    <property type="project" value="TreeGrafter"/>
</dbReference>
<evidence type="ECO:0000313" key="7">
    <source>
        <dbReference type="Proteomes" id="UP001142489"/>
    </source>
</evidence>
<dbReference type="PROSITE" id="PS50200">
    <property type="entry name" value="RA"/>
    <property type="match status" value="1"/>
</dbReference>
<accession>A0A9Q1B367</accession>
<dbReference type="Pfam" id="PF00618">
    <property type="entry name" value="RasGEF_N"/>
    <property type="match status" value="1"/>
</dbReference>
<dbReference type="FunFam" id="1.10.840.10:FF:000005">
    <property type="entry name" value="Ral guanine nucleotide dissociation stimulator isoform 1"/>
    <property type="match status" value="1"/>
</dbReference>
<proteinExistence type="predicted"/>
<dbReference type="InterPro" id="IPR000651">
    <property type="entry name" value="Ras-like_Gua-exchang_fac_N"/>
</dbReference>
<feature type="domain" description="N-terminal Ras-GEF" evidence="5">
    <location>
        <begin position="65"/>
        <end position="196"/>
    </location>
</feature>
<dbReference type="InterPro" id="IPR008937">
    <property type="entry name" value="Ras-like_GEF"/>
</dbReference>
<evidence type="ECO:0000259" key="5">
    <source>
        <dbReference type="PROSITE" id="PS50212"/>
    </source>
</evidence>
<dbReference type="EMBL" id="JAPFRF010000005">
    <property type="protein sequence ID" value="KAJ7332311.1"/>
    <property type="molecule type" value="Genomic_DNA"/>
</dbReference>
<dbReference type="PROSITE" id="PS50212">
    <property type="entry name" value="RASGEF_NTER"/>
    <property type="match status" value="1"/>
</dbReference>
<dbReference type="Gene3D" id="3.10.20.90">
    <property type="entry name" value="Phosphatidylinositol 3-kinase Catalytic Subunit, Chain A, domain 1"/>
    <property type="match status" value="1"/>
</dbReference>
<evidence type="ECO:0000259" key="3">
    <source>
        <dbReference type="PROSITE" id="PS50009"/>
    </source>
</evidence>
<dbReference type="AlphaFoldDB" id="A0A9Q1B367"/>
<protein>
    <recommendedName>
        <fullName evidence="8">Ral guanine nucleotide dissociation stimulator-like 1</fullName>
    </recommendedName>
</protein>
<dbReference type="Pfam" id="PF00617">
    <property type="entry name" value="RasGEF"/>
    <property type="match status" value="1"/>
</dbReference>
<evidence type="ECO:0000256" key="1">
    <source>
        <dbReference type="ARBA" id="ARBA00022658"/>
    </source>
</evidence>
<dbReference type="SMART" id="SM00229">
    <property type="entry name" value="RasGEFN"/>
    <property type="match status" value="1"/>
</dbReference>
<evidence type="ECO:0000259" key="4">
    <source>
        <dbReference type="PROSITE" id="PS50200"/>
    </source>
</evidence>
<dbReference type="GO" id="GO:0005886">
    <property type="term" value="C:plasma membrane"/>
    <property type="evidence" value="ECO:0007669"/>
    <property type="project" value="TreeGrafter"/>
</dbReference>
<dbReference type="Gene3D" id="1.10.840.10">
    <property type="entry name" value="Ras guanine-nucleotide exchange factors catalytic domain"/>
    <property type="match status" value="1"/>
</dbReference>
<dbReference type="InterPro" id="IPR036964">
    <property type="entry name" value="RASGEF_cat_dom_sf"/>
</dbReference>
<dbReference type="InterPro" id="IPR023578">
    <property type="entry name" value="Ras_GEF_dom_sf"/>
</dbReference>
<keyword evidence="7" id="KW-1185">Reference proteome</keyword>
<keyword evidence="1 2" id="KW-0344">Guanine-nucleotide releasing factor</keyword>
<dbReference type="GO" id="GO:0005085">
    <property type="term" value="F:guanyl-nucleotide exchange factor activity"/>
    <property type="evidence" value="ECO:0007669"/>
    <property type="project" value="UniProtKB-KW"/>
</dbReference>
<dbReference type="SUPFAM" id="SSF54236">
    <property type="entry name" value="Ubiquitin-like"/>
    <property type="match status" value="1"/>
</dbReference>
<dbReference type="PANTHER" id="PTHR23113">
    <property type="entry name" value="GUANINE NUCLEOTIDE EXCHANGE FACTOR"/>
    <property type="match status" value="1"/>
</dbReference>
<dbReference type="SMART" id="SM00314">
    <property type="entry name" value="RA"/>
    <property type="match status" value="1"/>
</dbReference>
<dbReference type="InterPro" id="IPR001895">
    <property type="entry name" value="RASGEF_cat_dom"/>
</dbReference>
<dbReference type="PROSITE" id="PS00720">
    <property type="entry name" value="RASGEF"/>
    <property type="match status" value="1"/>
</dbReference>
<comment type="caution">
    <text evidence="6">The sequence shown here is derived from an EMBL/GenBank/DDBJ whole genome shotgun (WGS) entry which is preliminary data.</text>
</comment>
<dbReference type="SMART" id="SM00147">
    <property type="entry name" value="RasGEF"/>
    <property type="match status" value="1"/>
</dbReference>
<sequence>MKWLWRAKMVSVQDLGDEEEEGAVFHVTLKKVEIVQAATKGARWLEVDEDQLPPEHTVNQYETFKIRSIKAGTLEKLVENLLTAFGDYDSTYISIFLSTYRSFASTKEVLELLLDRYGNLEDSNCEETGANYSAHTKTELRSAIASILRAWLDQCSEDFEEPPEYLCLKKILDYLAQTMPGSELERRAHSLLEQFQTQDVVDHNDIHDTFAMEEEAEAGGMEEFSSFPEDLVAEQLTFMDAELFKKVVPHHCLGCIWSRRDKKENQHLAPTIRATISQFNAVTNCVVSTILSDKELKTQQRANIIEKWINIAQECRILKNFSSLKAIVSALQSNPIYRLKKCWASVSKDTMTVYEELSAVFTDHDNYLASRELLMREGTSKFANLDSSVKENQKRTQRRLQMQKDMGVMQGTIPYLGTFLTDLTMLDTALQDSAEGGLINFEKRRREFEVIAQIRLLQSSCNNRWITPDKKFIQWFKMQPRLTEEESYSLSSEMEAALDTPVTSPQKSMVKRLSQLLLGSDLTETTACYSPAKEPQSTASRSSEESVDSASISSCEFHHAEAEDICVILTDTPDELQKKSSESCSAASSAASTTSSTSFASAVLSPSPPFVSVSQICPVYNKQNGYACIIRVSVEEDNGNMYKSIMLTNQDKTPSVIQRAMAKHNLEADPVEDYELVQIITEGKELVIPSSANLYYAMNTRANYDFILRRKNSLIAPAKLRSGFKLLKNSKR</sequence>
<name>A0A9Q1B367_9SAUR</name>
<dbReference type="PANTHER" id="PTHR23113:SF199">
    <property type="entry name" value="RAL GUANINE NUCLEOTIDE DISSOCIATION STIMULATOR-LIKE 1"/>
    <property type="match status" value="1"/>
</dbReference>
<dbReference type="Pfam" id="PF00788">
    <property type="entry name" value="RA"/>
    <property type="match status" value="1"/>
</dbReference>
<organism evidence="6 7">
    <name type="scientific">Phrynocephalus forsythii</name>
    <dbReference type="NCBI Taxonomy" id="171643"/>
    <lineage>
        <taxon>Eukaryota</taxon>
        <taxon>Metazoa</taxon>
        <taxon>Chordata</taxon>
        <taxon>Craniata</taxon>
        <taxon>Vertebrata</taxon>
        <taxon>Euteleostomi</taxon>
        <taxon>Lepidosauria</taxon>
        <taxon>Squamata</taxon>
        <taxon>Bifurcata</taxon>
        <taxon>Unidentata</taxon>
        <taxon>Episquamata</taxon>
        <taxon>Toxicofera</taxon>
        <taxon>Iguania</taxon>
        <taxon>Acrodonta</taxon>
        <taxon>Agamidae</taxon>
        <taxon>Agaminae</taxon>
        <taxon>Phrynocephalus</taxon>
    </lineage>
</organism>
<gene>
    <name evidence="6" type="ORF">JRQ81_014491</name>
</gene>
<feature type="domain" description="Ras-associating" evidence="4">
    <location>
        <begin position="626"/>
        <end position="713"/>
    </location>
</feature>
<evidence type="ECO:0008006" key="8">
    <source>
        <dbReference type="Google" id="ProtNLM"/>
    </source>
</evidence>
<dbReference type="InterPro" id="IPR000159">
    <property type="entry name" value="RA_dom"/>
</dbReference>
<dbReference type="OrthoDB" id="26687at2759"/>
<evidence type="ECO:0000313" key="6">
    <source>
        <dbReference type="EMBL" id="KAJ7332311.1"/>
    </source>
</evidence>
<dbReference type="CDD" id="cd06224">
    <property type="entry name" value="REM"/>
    <property type="match status" value="1"/>
</dbReference>